<dbReference type="EMBL" id="ML996081">
    <property type="protein sequence ID" value="KAF2157186.1"/>
    <property type="molecule type" value="Genomic_DNA"/>
</dbReference>
<dbReference type="OrthoDB" id="4794019at2759"/>
<feature type="chain" id="PRO_5040425779" evidence="1">
    <location>
        <begin position="21"/>
        <end position="286"/>
    </location>
</feature>
<evidence type="ECO:0000256" key="1">
    <source>
        <dbReference type="SAM" id="SignalP"/>
    </source>
</evidence>
<sequence length="286" mass="31320">MKQINVVLLLLCTLAGYATASSSAGGYQALLFWYCYRMDIDAFGVRDGMFAPNCFGSMSDETCKFSELLNYLQRDGQKLASGSTLSFDGQQWPDVATANAEINKLKLTGNRPFVQNIDPSKLALPGASTLPTNGNPRLSDILDMVTDKIQAARSKLGDAALGDGIKGMQNAITGVHEARRLENASDMINSLNDYLKGKNLPAVSTKSFTSFDGAMTWTDIDMETSAGKITNFDTNFNDFKKYLLTQKRTNKTPLGQARMHMEAAEGVQKYNKILFGPVSCKRKAED</sequence>
<gene>
    <name evidence="2" type="ORF">K461DRAFT_289528</name>
</gene>
<feature type="signal peptide" evidence="1">
    <location>
        <begin position="1"/>
        <end position="20"/>
    </location>
</feature>
<evidence type="ECO:0000313" key="3">
    <source>
        <dbReference type="Proteomes" id="UP000799439"/>
    </source>
</evidence>
<keyword evidence="3" id="KW-1185">Reference proteome</keyword>
<accession>A0A9P4J8U5</accession>
<evidence type="ECO:0000313" key="2">
    <source>
        <dbReference type="EMBL" id="KAF2157186.1"/>
    </source>
</evidence>
<organism evidence="2 3">
    <name type="scientific">Myriangium duriaei CBS 260.36</name>
    <dbReference type="NCBI Taxonomy" id="1168546"/>
    <lineage>
        <taxon>Eukaryota</taxon>
        <taxon>Fungi</taxon>
        <taxon>Dikarya</taxon>
        <taxon>Ascomycota</taxon>
        <taxon>Pezizomycotina</taxon>
        <taxon>Dothideomycetes</taxon>
        <taxon>Dothideomycetidae</taxon>
        <taxon>Myriangiales</taxon>
        <taxon>Myriangiaceae</taxon>
        <taxon>Myriangium</taxon>
    </lineage>
</organism>
<name>A0A9P4J8U5_9PEZI</name>
<protein>
    <submittedName>
        <fullName evidence="2">Uncharacterized protein</fullName>
    </submittedName>
</protein>
<proteinExistence type="predicted"/>
<comment type="caution">
    <text evidence="2">The sequence shown here is derived from an EMBL/GenBank/DDBJ whole genome shotgun (WGS) entry which is preliminary data.</text>
</comment>
<dbReference type="AlphaFoldDB" id="A0A9P4J8U5"/>
<dbReference type="Proteomes" id="UP000799439">
    <property type="component" value="Unassembled WGS sequence"/>
</dbReference>
<reference evidence="2" key="1">
    <citation type="journal article" date="2020" name="Stud. Mycol.">
        <title>101 Dothideomycetes genomes: a test case for predicting lifestyles and emergence of pathogens.</title>
        <authorList>
            <person name="Haridas S."/>
            <person name="Albert R."/>
            <person name="Binder M."/>
            <person name="Bloem J."/>
            <person name="Labutti K."/>
            <person name="Salamov A."/>
            <person name="Andreopoulos B."/>
            <person name="Baker S."/>
            <person name="Barry K."/>
            <person name="Bills G."/>
            <person name="Bluhm B."/>
            <person name="Cannon C."/>
            <person name="Castanera R."/>
            <person name="Culley D."/>
            <person name="Daum C."/>
            <person name="Ezra D."/>
            <person name="Gonzalez J."/>
            <person name="Henrissat B."/>
            <person name="Kuo A."/>
            <person name="Liang C."/>
            <person name="Lipzen A."/>
            <person name="Lutzoni F."/>
            <person name="Magnuson J."/>
            <person name="Mondo S."/>
            <person name="Nolan M."/>
            <person name="Ohm R."/>
            <person name="Pangilinan J."/>
            <person name="Park H.-J."/>
            <person name="Ramirez L."/>
            <person name="Alfaro M."/>
            <person name="Sun H."/>
            <person name="Tritt A."/>
            <person name="Yoshinaga Y."/>
            <person name="Zwiers L.-H."/>
            <person name="Turgeon B."/>
            <person name="Goodwin S."/>
            <person name="Spatafora J."/>
            <person name="Crous P."/>
            <person name="Grigoriev I."/>
        </authorList>
    </citation>
    <scope>NUCLEOTIDE SEQUENCE</scope>
    <source>
        <strain evidence="2">CBS 260.36</strain>
    </source>
</reference>
<keyword evidence="1" id="KW-0732">Signal</keyword>